<evidence type="ECO:0000313" key="3">
    <source>
        <dbReference type="Proteomes" id="UP001202922"/>
    </source>
</evidence>
<dbReference type="RefSeq" id="WP_241051267.1">
    <property type="nucleotide sequence ID" value="NZ_JAKZBV010000001.1"/>
</dbReference>
<keyword evidence="3" id="KW-1185">Reference proteome</keyword>
<comment type="caution">
    <text evidence="2">The sequence shown here is derived from an EMBL/GenBank/DDBJ whole genome shotgun (WGS) entry which is preliminary data.</text>
</comment>
<sequence>MLAVWGEVAACVETAEASGCLLAAVFDRLSSHLEADADAAAARATALAGPKATTRILTVLPFGGLLLGTLIGAEPLEALTGTLLGFVCLIAGIGLALAGRLWSSRLVAQTGVLR</sequence>
<keyword evidence="1" id="KW-0472">Membrane</keyword>
<evidence type="ECO:0008006" key="4">
    <source>
        <dbReference type="Google" id="ProtNLM"/>
    </source>
</evidence>
<keyword evidence="1" id="KW-0812">Transmembrane</keyword>
<evidence type="ECO:0000313" key="2">
    <source>
        <dbReference type="EMBL" id="MCH6469060.1"/>
    </source>
</evidence>
<dbReference type="Proteomes" id="UP001202922">
    <property type="component" value="Unassembled WGS sequence"/>
</dbReference>
<dbReference type="EMBL" id="JAKZBV010000001">
    <property type="protein sequence ID" value="MCH6469060.1"/>
    <property type="molecule type" value="Genomic_DNA"/>
</dbReference>
<protein>
    <recommendedName>
        <fullName evidence="4">Type II secretion system protein GspF domain-containing protein</fullName>
    </recommendedName>
</protein>
<feature type="transmembrane region" description="Helical" evidence="1">
    <location>
        <begin position="79"/>
        <end position="98"/>
    </location>
</feature>
<feature type="transmembrane region" description="Helical" evidence="1">
    <location>
        <begin position="56"/>
        <end position="73"/>
    </location>
</feature>
<organism evidence="2 3">
    <name type="scientific">Sinomonas terrae</name>
    <dbReference type="NCBI Taxonomy" id="2908838"/>
    <lineage>
        <taxon>Bacteria</taxon>
        <taxon>Bacillati</taxon>
        <taxon>Actinomycetota</taxon>
        <taxon>Actinomycetes</taxon>
        <taxon>Micrococcales</taxon>
        <taxon>Micrococcaceae</taxon>
        <taxon>Sinomonas</taxon>
    </lineage>
</organism>
<proteinExistence type="predicted"/>
<name>A0ABS9TY97_9MICC</name>
<accession>A0ABS9TY97</accession>
<gene>
    <name evidence="2" type="ORF">L0M17_03495</name>
</gene>
<keyword evidence="1" id="KW-1133">Transmembrane helix</keyword>
<evidence type="ECO:0000256" key="1">
    <source>
        <dbReference type="SAM" id="Phobius"/>
    </source>
</evidence>
<reference evidence="2 3" key="1">
    <citation type="submission" date="2022-03" db="EMBL/GenBank/DDBJ databases">
        <title>Sinomonas sp. isolated from a soil.</title>
        <authorList>
            <person name="Han J."/>
            <person name="Kim D.-U."/>
        </authorList>
    </citation>
    <scope>NUCLEOTIDE SEQUENCE [LARGE SCALE GENOMIC DNA]</scope>
    <source>
        <strain evidence="2 3">5-5</strain>
    </source>
</reference>